<dbReference type="Gene3D" id="3.40.50.11060">
    <property type="entry name" value="GTPase HflX, N-terminal domain"/>
    <property type="match status" value="1"/>
</dbReference>
<dbReference type="PANTHER" id="PTHR10229">
    <property type="entry name" value="GTP-BINDING PROTEIN HFLX"/>
    <property type="match status" value="1"/>
</dbReference>
<dbReference type="EMBL" id="VSSQ01001175">
    <property type="protein sequence ID" value="MPM05897.1"/>
    <property type="molecule type" value="Genomic_DNA"/>
</dbReference>
<dbReference type="Pfam" id="PF13167">
    <property type="entry name" value="GTP-bdg_N"/>
    <property type="match status" value="1"/>
</dbReference>
<dbReference type="PROSITE" id="PS51705">
    <property type="entry name" value="G_HFLX"/>
    <property type="match status" value="1"/>
</dbReference>
<keyword evidence="2" id="KW-0963">Cytoplasm</keyword>
<dbReference type="Gene3D" id="3.40.50.300">
    <property type="entry name" value="P-loop containing nucleotide triphosphate hydrolases"/>
    <property type="match status" value="1"/>
</dbReference>
<dbReference type="Pfam" id="PF01926">
    <property type="entry name" value="MMR_HSR1"/>
    <property type="match status" value="1"/>
</dbReference>
<evidence type="ECO:0000313" key="9">
    <source>
        <dbReference type="EMBL" id="MPM05897.1"/>
    </source>
</evidence>
<proteinExistence type="inferred from homology"/>
<dbReference type="InterPro" id="IPR032305">
    <property type="entry name" value="GTP-bd_M"/>
</dbReference>
<evidence type="ECO:0000256" key="2">
    <source>
        <dbReference type="ARBA" id="ARBA00022490"/>
    </source>
</evidence>
<evidence type="ECO:0000256" key="7">
    <source>
        <dbReference type="SAM" id="Coils"/>
    </source>
</evidence>
<name>A0A644WQG7_9ZZZZ</name>
<dbReference type="AlphaFoldDB" id="A0A644WQG7"/>
<dbReference type="SUPFAM" id="SSF52540">
    <property type="entry name" value="P-loop containing nucleoside triphosphate hydrolases"/>
    <property type="match status" value="1"/>
</dbReference>
<dbReference type="CDD" id="cd01878">
    <property type="entry name" value="HflX"/>
    <property type="match status" value="1"/>
</dbReference>
<dbReference type="InterPro" id="IPR016496">
    <property type="entry name" value="GTPase_HflX"/>
</dbReference>
<comment type="caution">
    <text evidence="9">The sequence shown here is derived from an EMBL/GenBank/DDBJ whole genome shotgun (WGS) entry which is preliminary data.</text>
</comment>
<dbReference type="GO" id="GO:0043022">
    <property type="term" value="F:ribosome binding"/>
    <property type="evidence" value="ECO:0007669"/>
    <property type="project" value="TreeGrafter"/>
</dbReference>
<dbReference type="Pfam" id="PF16360">
    <property type="entry name" value="GTP-bdg_M"/>
    <property type="match status" value="1"/>
</dbReference>
<keyword evidence="6" id="KW-0342">GTP-binding</keyword>
<dbReference type="InterPro" id="IPR030394">
    <property type="entry name" value="G_HFLX_dom"/>
</dbReference>
<dbReference type="FunFam" id="3.40.50.11060:FF:000001">
    <property type="entry name" value="GTPase HflX"/>
    <property type="match status" value="1"/>
</dbReference>
<dbReference type="InterPro" id="IPR025121">
    <property type="entry name" value="GTPase_HflX_N"/>
</dbReference>
<protein>
    <submittedName>
        <fullName evidence="9">GTPase HflX</fullName>
    </submittedName>
</protein>
<keyword evidence="7" id="KW-0175">Coiled coil</keyword>
<feature type="domain" description="Hflx-type G" evidence="8">
    <location>
        <begin position="387"/>
        <end position="546"/>
    </location>
</feature>
<feature type="coiled-coil region" evidence="7">
    <location>
        <begin position="346"/>
        <end position="373"/>
    </location>
</feature>
<evidence type="ECO:0000256" key="3">
    <source>
        <dbReference type="ARBA" id="ARBA00022723"/>
    </source>
</evidence>
<dbReference type="GO" id="GO:0005525">
    <property type="term" value="F:GTP binding"/>
    <property type="evidence" value="ECO:0007669"/>
    <property type="project" value="UniProtKB-KW"/>
</dbReference>
<accession>A0A644WQG7</accession>
<dbReference type="InterPro" id="IPR006073">
    <property type="entry name" value="GTP-bd"/>
</dbReference>
<evidence type="ECO:0000256" key="4">
    <source>
        <dbReference type="ARBA" id="ARBA00022741"/>
    </source>
</evidence>
<dbReference type="GO" id="GO:0005737">
    <property type="term" value="C:cytoplasm"/>
    <property type="evidence" value="ECO:0007669"/>
    <property type="project" value="UniProtKB-SubCell"/>
</dbReference>
<keyword evidence="4" id="KW-0547">Nucleotide-binding</keyword>
<keyword evidence="5" id="KW-0460">Magnesium</keyword>
<dbReference type="InterPro" id="IPR042108">
    <property type="entry name" value="GTPase_HflX_N_sf"/>
</dbReference>
<evidence type="ECO:0000256" key="1">
    <source>
        <dbReference type="ARBA" id="ARBA00004496"/>
    </source>
</evidence>
<dbReference type="PANTHER" id="PTHR10229:SF0">
    <property type="entry name" value="GTP-BINDING PROTEIN 6-RELATED"/>
    <property type="match status" value="1"/>
</dbReference>
<comment type="subcellular location">
    <subcellularLocation>
        <location evidence="1">Cytoplasm</location>
    </subcellularLocation>
</comment>
<gene>
    <name evidence="9" type="primary">hflX_15</name>
    <name evidence="9" type="ORF">SDC9_52192</name>
</gene>
<sequence>MTALQTEIKGYMKREIHGNTAGIRDIVLNEMLGLYDLTMSADEFLSDEVTDQLVRFTSLINREVLVYVSRAGAIEDVRIGDDHSVHMEEMRLVRNIDRLSGVRCIHTHPNETGYLSDVDIGSLNALRLDAMCAIGVKEGRASSVYAAFIGDMEGEERIPVWYGPMRAGRLPQKQLMDAILEADKRLLSDTFNIVEIKPDRAVLVGIESSDGYDTIAELAELCETAGIKVVAREQQRRRAVDAATYIGSGKAEELALTASACEADIFVFDDELTAVQLRNLEAILGLPIVDRTMVILDIFAQRAQSREGKLQVELAQLKYRMPRLLGMGKVLSRQGSSGVGMRGPGEKKLEIDRRRIKRRVFELEQELSEIEKQRGLRRAKRSANPIPVVALVGYTNAGKSTLLNLLSGADALAEDKLFATLDPVVRKITLPNGTDCLLSDTVGFINKLPHDLVNAFRSTLDEVSDADLILHVIDSSSDYYEVQMRVVEEVLGTLSALDTPRIEVYNKIDKPDAKPRREAGVCISAADHSGIPELLSAIEEALSKTQVKIELVVPYEKYDAMRMIRQAGTILSETHEEDGTHITVLMNESETWRVKKALN</sequence>
<evidence type="ECO:0000259" key="8">
    <source>
        <dbReference type="PROSITE" id="PS51705"/>
    </source>
</evidence>
<dbReference type="HAMAP" id="MF_00900">
    <property type="entry name" value="GTPase_HflX"/>
    <property type="match status" value="1"/>
</dbReference>
<dbReference type="Gene3D" id="6.10.250.2860">
    <property type="match status" value="1"/>
</dbReference>
<evidence type="ECO:0000256" key="5">
    <source>
        <dbReference type="ARBA" id="ARBA00022842"/>
    </source>
</evidence>
<organism evidence="9">
    <name type="scientific">bioreactor metagenome</name>
    <dbReference type="NCBI Taxonomy" id="1076179"/>
    <lineage>
        <taxon>unclassified sequences</taxon>
        <taxon>metagenomes</taxon>
        <taxon>ecological metagenomes</taxon>
    </lineage>
</organism>
<keyword evidence="3" id="KW-0479">Metal-binding</keyword>
<dbReference type="CDD" id="cd09871">
    <property type="entry name" value="PIN_MtVapC28-VapC30-like"/>
    <property type="match status" value="1"/>
</dbReference>
<evidence type="ECO:0000256" key="6">
    <source>
        <dbReference type="ARBA" id="ARBA00023134"/>
    </source>
</evidence>
<reference evidence="9" key="1">
    <citation type="submission" date="2019-08" db="EMBL/GenBank/DDBJ databases">
        <authorList>
            <person name="Kucharzyk K."/>
            <person name="Murdoch R.W."/>
            <person name="Higgins S."/>
            <person name="Loffler F."/>
        </authorList>
    </citation>
    <scope>NUCLEOTIDE SEQUENCE</scope>
</reference>
<dbReference type="GO" id="GO:0046872">
    <property type="term" value="F:metal ion binding"/>
    <property type="evidence" value="ECO:0007669"/>
    <property type="project" value="UniProtKB-KW"/>
</dbReference>
<dbReference type="PRINTS" id="PR00326">
    <property type="entry name" value="GTP1OBG"/>
</dbReference>
<dbReference type="NCBIfam" id="TIGR03156">
    <property type="entry name" value="GTP_HflX"/>
    <property type="match status" value="1"/>
</dbReference>
<dbReference type="InterPro" id="IPR027417">
    <property type="entry name" value="P-loop_NTPase"/>
</dbReference>